<dbReference type="SUPFAM" id="SSF51735">
    <property type="entry name" value="NAD(P)-binding Rossmann-fold domains"/>
    <property type="match status" value="1"/>
</dbReference>
<feature type="domain" description="Enoyl reductase (ER)" evidence="1">
    <location>
        <begin position="14"/>
        <end position="326"/>
    </location>
</feature>
<dbReference type="OrthoDB" id="9777057at2"/>
<dbReference type="SUPFAM" id="SSF50129">
    <property type="entry name" value="GroES-like"/>
    <property type="match status" value="1"/>
</dbReference>
<dbReference type="InterPro" id="IPR020843">
    <property type="entry name" value="ER"/>
</dbReference>
<dbReference type="NCBIfam" id="TIGR02823">
    <property type="entry name" value="oxido_YhdH"/>
    <property type="match status" value="1"/>
</dbReference>
<dbReference type="Pfam" id="PF08240">
    <property type="entry name" value="ADH_N"/>
    <property type="match status" value="1"/>
</dbReference>
<dbReference type="EMBL" id="JNUP01000066">
    <property type="protein sequence ID" value="KGE71410.1"/>
    <property type="molecule type" value="Genomic_DNA"/>
</dbReference>
<evidence type="ECO:0000313" key="3">
    <source>
        <dbReference type="Proteomes" id="UP000029692"/>
    </source>
</evidence>
<dbReference type="Pfam" id="PF00107">
    <property type="entry name" value="ADH_zinc_N"/>
    <property type="match status" value="1"/>
</dbReference>
<gene>
    <name evidence="2" type="ORF">DC28_11490</name>
</gene>
<dbReference type="InterPro" id="IPR014188">
    <property type="entry name" value="Acrylyl-CoA_reductase_AcuI"/>
</dbReference>
<dbReference type="InterPro" id="IPR013149">
    <property type="entry name" value="ADH-like_C"/>
</dbReference>
<dbReference type="InterPro" id="IPR036291">
    <property type="entry name" value="NAD(P)-bd_dom_sf"/>
</dbReference>
<dbReference type="AlphaFoldDB" id="A0A098QUA0"/>
<evidence type="ECO:0000313" key="2">
    <source>
        <dbReference type="EMBL" id="KGE71410.1"/>
    </source>
</evidence>
<keyword evidence="3" id="KW-1185">Reference proteome</keyword>
<comment type="caution">
    <text evidence="2">The sequence shown here is derived from an EMBL/GenBank/DDBJ whole genome shotgun (WGS) entry which is preliminary data.</text>
</comment>
<name>A0A098QUA0_9SPIO</name>
<dbReference type="CDD" id="cd05280">
    <property type="entry name" value="MDR_yhdh_yhfp"/>
    <property type="match status" value="1"/>
</dbReference>
<dbReference type="RefSeq" id="WP_037548623.1">
    <property type="nucleotide sequence ID" value="NZ_JNUP01000066.1"/>
</dbReference>
<reference evidence="2 3" key="1">
    <citation type="submission" date="2014-05" db="EMBL/GenBank/DDBJ databases">
        <title>De novo Genome Sequence of Spirocheata sp.</title>
        <authorList>
            <person name="Shivani Y."/>
            <person name="Subhash Y."/>
            <person name="Tushar L."/>
            <person name="Sasikala C."/>
            <person name="Ramana C.V."/>
        </authorList>
    </citation>
    <scope>NUCLEOTIDE SEQUENCE [LARGE SCALE GENOMIC DNA]</scope>
    <source>
        <strain evidence="2 3">JC230</strain>
    </source>
</reference>
<dbReference type="Proteomes" id="UP000029692">
    <property type="component" value="Unassembled WGS sequence"/>
</dbReference>
<dbReference type="PANTHER" id="PTHR43677">
    <property type="entry name" value="SHORT-CHAIN DEHYDROGENASE/REDUCTASE"/>
    <property type="match status" value="1"/>
</dbReference>
<dbReference type="eggNOG" id="COG0604">
    <property type="taxonomic scope" value="Bacteria"/>
</dbReference>
<dbReference type="Gene3D" id="3.40.50.720">
    <property type="entry name" value="NAD(P)-binding Rossmann-like Domain"/>
    <property type="match status" value="1"/>
</dbReference>
<dbReference type="SMART" id="SM00829">
    <property type="entry name" value="PKS_ER"/>
    <property type="match status" value="1"/>
</dbReference>
<protein>
    <recommendedName>
        <fullName evidence="1">Enoyl reductase (ER) domain-containing protein</fullName>
    </recommendedName>
</protein>
<accession>A0A098QUA0</accession>
<dbReference type="PANTHER" id="PTHR43677:SF1">
    <property type="entry name" value="ACRYLYL-COA REDUCTASE ACUI-RELATED"/>
    <property type="match status" value="1"/>
</dbReference>
<dbReference type="GO" id="GO:0043957">
    <property type="term" value="F:acryloyl-CoA reductase (NADPH) activity"/>
    <property type="evidence" value="ECO:0007669"/>
    <property type="project" value="TreeGrafter"/>
</dbReference>
<dbReference type="InterPro" id="IPR013154">
    <property type="entry name" value="ADH-like_N"/>
</dbReference>
<organism evidence="2 3">
    <name type="scientific">Spirochaeta lutea</name>
    <dbReference type="NCBI Taxonomy" id="1480694"/>
    <lineage>
        <taxon>Bacteria</taxon>
        <taxon>Pseudomonadati</taxon>
        <taxon>Spirochaetota</taxon>
        <taxon>Spirochaetia</taxon>
        <taxon>Spirochaetales</taxon>
        <taxon>Spirochaetaceae</taxon>
        <taxon>Spirochaeta</taxon>
    </lineage>
</organism>
<evidence type="ECO:0000259" key="1">
    <source>
        <dbReference type="SMART" id="SM00829"/>
    </source>
</evidence>
<dbReference type="InterPro" id="IPR011032">
    <property type="entry name" value="GroES-like_sf"/>
</dbReference>
<proteinExistence type="predicted"/>
<dbReference type="InterPro" id="IPR051397">
    <property type="entry name" value="Zn-ADH-like_protein"/>
</dbReference>
<dbReference type="Gene3D" id="3.90.180.10">
    <property type="entry name" value="Medium-chain alcohol dehydrogenases, catalytic domain"/>
    <property type="match status" value="1"/>
</dbReference>
<dbReference type="STRING" id="1480694.DC28_11490"/>
<sequence>MQYRAYEVSQKSDGSFTGEIVTKDTTDLPAGEVLIRVHASSLNFKDMLSSRGNRGVTRQYPHVPGIDAAGEVVEGSGAGFGPGDEVIVCGFDLGMNTPGGFGQYIRVPAGWVLPMPGGLDARTAMALGTAGLTAGLCIHALQHSFVFPDSGPVLVTGASGGVGSIAVQILSKLGYSAWALTHHESRADWLRSLGAEGVLFWDEFDASGNKPLLPQEWAGAVDTLGDSALTRVLRSLKFGGAATSCGNVLSGDLQMTVYPFILRGITLRGIASADTPLEQKRSIWEHLATQWSLPQLLDQCTQIPLEEVGSCLNALEASSHRGRFVVNLS</sequence>